<dbReference type="EMBL" id="BSPL01000033">
    <property type="protein sequence ID" value="GLS74044.1"/>
    <property type="molecule type" value="Genomic_DNA"/>
</dbReference>
<reference evidence="2" key="1">
    <citation type="journal article" date="2019" name="Int. J. Syst. Evol. Microbiol.">
        <title>The Global Catalogue of Microorganisms (GCM) 10K type strain sequencing project: providing services to taxonomists for standard genome sequencing and annotation.</title>
        <authorList>
            <consortium name="The Broad Institute Genomics Platform"/>
            <consortium name="The Broad Institute Genome Sequencing Center for Infectious Disease"/>
            <person name="Wu L."/>
            <person name="Ma J."/>
        </authorList>
    </citation>
    <scope>NUCLEOTIDE SEQUENCE [LARGE SCALE GENOMIC DNA]</scope>
    <source>
        <strain evidence="2">NBRC 103632</strain>
    </source>
</reference>
<keyword evidence="2" id="KW-1185">Reference proteome</keyword>
<organism evidence="1 2">
    <name type="scientific">Methylobacterium tardum</name>
    <dbReference type="NCBI Taxonomy" id="374432"/>
    <lineage>
        <taxon>Bacteria</taxon>
        <taxon>Pseudomonadati</taxon>
        <taxon>Pseudomonadota</taxon>
        <taxon>Alphaproteobacteria</taxon>
        <taxon>Hyphomicrobiales</taxon>
        <taxon>Methylobacteriaceae</taxon>
        <taxon>Methylobacterium</taxon>
    </lineage>
</organism>
<evidence type="ECO:0000313" key="1">
    <source>
        <dbReference type="EMBL" id="GLS74044.1"/>
    </source>
</evidence>
<comment type="caution">
    <text evidence="1">The sequence shown here is derived from an EMBL/GenBank/DDBJ whole genome shotgun (WGS) entry which is preliminary data.</text>
</comment>
<dbReference type="AlphaFoldDB" id="A0AA37TN97"/>
<evidence type="ECO:0000313" key="2">
    <source>
        <dbReference type="Proteomes" id="UP001157440"/>
    </source>
</evidence>
<protein>
    <submittedName>
        <fullName evidence="1">Uncharacterized protein</fullName>
    </submittedName>
</protein>
<accession>A0AA37TN97</accession>
<sequence length="99" mass="11026">MPNIWGRGTRPALIASGILMGSILWVGSVRAEPPIRSPEDAACRMEARAKVFSAPNPSGLGIEDVGRQIYFACMKRISPASVQTARRSGRRHRHRHRRH</sequence>
<name>A0AA37TN97_9HYPH</name>
<dbReference type="Proteomes" id="UP001157440">
    <property type="component" value="Unassembled WGS sequence"/>
</dbReference>
<gene>
    <name evidence="1" type="ORF">GCM10007890_60590</name>
</gene>
<proteinExistence type="predicted"/>